<dbReference type="PANTHER" id="PTHR39405">
    <property type="entry name" value="DSC E3 UBIQUITIN LIGASE COMPLEX SUBUNIT 4"/>
    <property type="match status" value="1"/>
</dbReference>
<dbReference type="GeneID" id="59340236"/>
<dbReference type="PANTHER" id="PTHR39405:SF1">
    <property type="entry name" value="DSC E3 UBIQUITIN LIGASE COMPLEX SUBUNIT 4"/>
    <property type="match status" value="1"/>
</dbReference>
<dbReference type="AlphaFoldDB" id="A0A8H6TF40"/>
<name>A0A8H6TF40_9AGAR</name>
<comment type="caution">
    <text evidence="4">The sequence shown here is derived from an EMBL/GenBank/DDBJ whole genome shotgun (WGS) entry which is preliminary data.</text>
</comment>
<feature type="region of interest" description="Disordered" evidence="1">
    <location>
        <begin position="205"/>
        <end position="229"/>
    </location>
</feature>
<reference evidence="4" key="1">
    <citation type="submission" date="2020-05" db="EMBL/GenBank/DDBJ databases">
        <title>Mycena genomes resolve the evolution of fungal bioluminescence.</title>
        <authorList>
            <person name="Tsai I.J."/>
        </authorList>
    </citation>
    <scope>NUCLEOTIDE SEQUENCE</scope>
    <source>
        <strain evidence="4">171206Taipei</strain>
    </source>
</reference>
<gene>
    <name evidence="4" type="ORF">MIND_00076100</name>
</gene>
<feature type="transmembrane region" description="Helical" evidence="2">
    <location>
        <begin position="109"/>
        <end position="128"/>
    </location>
</feature>
<dbReference type="RefSeq" id="XP_037225630.1">
    <property type="nucleotide sequence ID" value="XM_037357720.1"/>
</dbReference>
<dbReference type="GO" id="GO:0032933">
    <property type="term" value="P:SREBP signaling pathway"/>
    <property type="evidence" value="ECO:0007669"/>
    <property type="project" value="InterPro"/>
</dbReference>
<dbReference type="Pfam" id="PF08508">
    <property type="entry name" value="DUF1746"/>
    <property type="match status" value="1"/>
</dbReference>
<protein>
    <submittedName>
        <fullName evidence="4">DUF1746 domain-containing protein</fullName>
    </submittedName>
</protein>
<dbReference type="GO" id="GO:0044695">
    <property type="term" value="C:Dsc E3 ubiquitin ligase complex"/>
    <property type="evidence" value="ECO:0007669"/>
    <property type="project" value="InterPro"/>
</dbReference>
<organism evidence="4 5">
    <name type="scientific">Mycena indigotica</name>
    <dbReference type="NCBI Taxonomy" id="2126181"/>
    <lineage>
        <taxon>Eukaryota</taxon>
        <taxon>Fungi</taxon>
        <taxon>Dikarya</taxon>
        <taxon>Basidiomycota</taxon>
        <taxon>Agaricomycotina</taxon>
        <taxon>Agaricomycetes</taxon>
        <taxon>Agaricomycetidae</taxon>
        <taxon>Agaricales</taxon>
        <taxon>Marasmiineae</taxon>
        <taxon>Mycenaceae</taxon>
        <taxon>Mycena</taxon>
    </lineage>
</organism>
<feature type="domain" description="DUF1746" evidence="3">
    <location>
        <begin position="40"/>
        <end position="122"/>
    </location>
</feature>
<dbReference type="GO" id="GO:0005783">
    <property type="term" value="C:endoplasmic reticulum"/>
    <property type="evidence" value="ECO:0007669"/>
    <property type="project" value="TreeGrafter"/>
</dbReference>
<proteinExistence type="predicted"/>
<evidence type="ECO:0000259" key="3">
    <source>
        <dbReference type="Pfam" id="PF08508"/>
    </source>
</evidence>
<evidence type="ECO:0000313" key="4">
    <source>
        <dbReference type="EMBL" id="KAF7315607.1"/>
    </source>
</evidence>
<evidence type="ECO:0000256" key="1">
    <source>
        <dbReference type="SAM" id="MobiDB-lite"/>
    </source>
</evidence>
<dbReference type="OrthoDB" id="5428737at2759"/>
<keyword evidence="5" id="KW-1185">Reference proteome</keyword>
<keyword evidence="2" id="KW-1133">Transmembrane helix</keyword>
<feature type="transmembrane region" description="Helical" evidence="2">
    <location>
        <begin position="63"/>
        <end position="81"/>
    </location>
</feature>
<evidence type="ECO:0000313" key="5">
    <source>
        <dbReference type="Proteomes" id="UP000636479"/>
    </source>
</evidence>
<keyword evidence="2" id="KW-0472">Membrane</keyword>
<dbReference type="InterPro" id="IPR038967">
    <property type="entry name" value="Dsc4-like"/>
</dbReference>
<accession>A0A8H6TF40</accession>
<keyword evidence="2" id="KW-0812">Transmembrane</keyword>
<sequence length="229" mass="25603">MNKRRYAQRKHIVQSFDNLLYQLHVLGFFNSNVVGDPFPLTTLLIRCLAQSQCSKPRDQDPAWSLRIFFGILLGLHGLIMWNHATAPASDRVVILDFIGTAFVPSKVRLITFDLFIMFLQMLLTIITYETSLMREEPRPDPHSENVGKPHPPYALDLHFSSVVARLRTPPTPAMIRNLPADGLPLPNTTPWPLPAVGLRVLLGVPPGRTGRNTETNEQRGGRIPGGLDG</sequence>
<dbReference type="InterPro" id="IPR013715">
    <property type="entry name" value="DUF1746"/>
</dbReference>
<dbReference type="EMBL" id="JACAZF010000001">
    <property type="protein sequence ID" value="KAF7315607.1"/>
    <property type="molecule type" value="Genomic_DNA"/>
</dbReference>
<evidence type="ECO:0000256" key="2">
    <source>
        <dbReference type="SAM" id="Phobius"/>
    </source>
</evidence>
<dbReference type="Proteomes" id="UP000636479">
    <property type="component" value="Unassembled WGS sequence"/>
</dbReference>